<dbReference type="Proteomes" id="UP000288805">
    <property type="component" value="Unassembled WGS sequence"/>
</dbReference>
<comment type="caution">
    <text evidence="1">The sequence shown here is derived from an EMBL/GenBank/DDBJ whole genome shotgun (WGS) entry which is preliminary data.</text>
</comment>
<dbReference type="PANTHER" id="PTHR35478:SF1">
    <property type="entry name" value="ZINC FINGER FYVE DOMAIN-CONTAINING PROTEIN 26"/>
    <property type="match status" value="1"/>
</dbReference>
<gene>
    <name evidence="1" type="ORF">CK203_072971</name>
</gene>
<dbReference type="EMBL" id="QGNW01001136">
    <property type="protein sequence ID" value="RVW53976.1"/>
    <property type="molecule type" value="Genomic_DNA"/>
</dbReference>
<accession>A0A438F231</accession>
<sequence>MICIVNNYNQGYFIAACLLCSCMQRAKYDIGEEAVHRFSLSPEDRATLELAEWVDGTFRRASVEDAVSRAADGTSAVQDLDFSSLRSQLGPLAAILLCIDVAATSVRSADMSLQLLNQISFIGWPVKVAQLVRANATLCGRGTWF</sequence>
<protein>
    <submittedName>
        <fullName evidence="1">Uncharacterized protein</fullName>
    </submittedName>
</protein>
<name>A0A438F231_VITVI</name>
<organism evidence="1 2">
    <name type="scientific">Vitis vinifera</name>
    <name type="common">Grape</name>
    <dbReference type="NCBI Taxonomy" id="29760"/>
    <lineage>
        <taxon>Eukaryota</taxon>
        <taxon>Viridiplantae</taxon>
        <taxon>Streptophyta</taxon>
        <taxon>Embryophyta</taxon>
        <taxon>Tracheophyta</taxon>
        <taxon>Spermatophyta</taxon>
        <taxon>Magnoliopsida</taxon>
        <taxon>eudicotyledons</taxon>
        <taxon>Gunneridae</taxon>
        <taxon>Pentapetalae</taxon>
        <taxon>rosids</taxon>
        <taxon>Vitales</taxon>
        <taxon>Vitaceae</taxon>
        <taxon>Viteae</taxon>
        <taxon>Vitis</taxon>
    </lineage>
</organism>
<dbReference type="PANTHER" id="PTHR35478">
    <property type="entry name" value="ZINC FINGER FYVE DOMAIN PROTEIN"/>
    <property type="match status" value="1"/>
</dbReference>
<evidence type="ECO:0000313" key="2">
    <source>
        <dbReference type="Proteomes" id="UP000288805"/>
    </source>
</evidence>
<evidence type="ECO:0000313" key="1">
    <source>
        <dbReference type="EMBL" id="RVW53976.1"/>
    </source>
</evidence>
<dbReference type="AlphaFoldDB" id="A0A438F231"/>
<proteinExistence type="predicted"/>
<reference evidence="1 2" key="1">
    <citation type="journal article" date="2018" name="PLoS Genet.">
        <title>Population sequencing reveals clonal diversity and ancestral inbreeding in the grapevine cultivar Chardonnay.</title>
        <authorList>
            <person name="Roach M.J."/>
            <person name="Johnson D.L."/>
            <person name="Bohlmann J."/>
            <person name="van Vuuren H.J."/>
            <person name="Jones S.J."/>
            <person name="Pretorius I.S."/>
            <person name="Schmidt S.A."/>
            <person name="Borneman A.R."/>
        </authorList>
    </citation>
    <scope>NUCLEOTIDE SEQUENCE [LARGE SCALE GENOMIC DNA]</scope>
    <source>
        <strain evidence="2">cv. Chardonnay</strain>
        <tissue evidence="1">Leaf</tissue>
    </source>
</reference>